<keyword evidence="2" id="KW-0808">Transferase</keyword>
<keyword evidence="4" id="KW-0862">Zinc</keyword>
<dbReference type="Pfam" id="PF05853">
    <property type="entry name" value="BKACE"/>
    <property type="match status" value="1"/>
</dbReference>
<keyword evidence="6" id="KW-1185">Reference proteome</keyword>
<evidence type="ECO:0000313" key="5">
    <source>
        <dbReference type="EMBL" id="GES09466.1"/>
    </source>
</evidence>
<gene>
    <name evidence="5" type="ORF">Amac_030620</name>
</gene>
<evidence type="ECO:0000313" key="6">
    <source>
        <dbReference type="Proteomes" id="UP000331127"/>
    </source>
</evidence>
<reference evidence="5 6" key="1">
    <citation type="submission" date="2019-10" db="EMBL/GenBank/DDBJ databases">
        <title>Whole genome shotgun sequence of Acrocarpospora macrocephala NBRC 16266.</title>
        <authorList>
            <person name="Ichikawa N."/>
            <person name="Kimura A."/>
            <person name="Kitahashi Y."/>
            <person name="Komaki H."/>
            <person name="Oguchi A."/>
        </authorList>
    </citation>
    <scope>NUCLEOTIDE SEQUENCE [LARGE SCALE GENOMIC DNA]</scope>
    <source>
        <strain evidence="5 6">NBRC 16266</strain>
    </source>
</reference>
<dbReference type="PANTHER" id="PTHR37418:SF2">
    <property type="entry name" value="3-KETO-5-AMINOHEXANOATE CLEAVAGE ENZYME"/>
    <property type="match status" value="1"/>
</dbReference>
<dbReference type="EMBL" id="BLAE01000015">
    <property type="protein sequence ID" value="GES09466.1"/>
    <property type="molecule type" value="Genomic_DNA"/>
</dbReference>
<comment type="cofactor">
    <cofactor evidence="1">
        <name>Zn(2+)</name>
        <dbReference type="ChEBI" id="CHEBI:29105"/>
    </cofactor>
</comment>
<evidence type="ECO:0000256" key="1">
    <source>
        <dbReference type="ARBA" id="ARBA00001947"/>
    </source>
</evidence>
<dbReference type="OrthoDB" id="507754at2"/>
<name>A0A5M3WLD8_9ACTN</name>
<dbReference type="InterPro" id="IPR008567">
    <property type="entry name" value="BKACE"/>
</dbReference>
<dbReference type="GO" id="GO:0043720">
    <property type="term" value="F:3-keto-5-aminohexanoate cleavage activity"/>
    <property type="evidence" value="ECO:0007669"/>
    <property type="project" value="InterPro"/>
</dbReference>
<evidence type="ECO:0000256" key="4">
    <source>
        <dbReference type="ARBA" id="ARBA00022833"/>
    </source>
</evidence>
<dbReference type="AlphaFoldDB" id="A0A5M3WLD8"/>
<keyword evidence="3" id="KW-0479">Metal-binding</keyword>
<comment type="caution">
    <text evidence="5">The sequence shown here is derived from an EMBL/GenBank/DDBJ whole genome shotgun (WGS) entry which is preliminary data.</text>
</comment>
<dbReference type="Proteomes" id="UP000331127">
    <property type="component" value="Unassembled WGS sequence"/>
</dbReference>
<protein>
    <submittedName>
        <fullName evidence="5">3-keto-5-aminohexanoate cleavage protein</fullName>
    </submittedName>
</protein>
<dbReference type="RefSeq" id="WP_155354996.1">
    <property type="nucleotide sequence ID" value="NZ_BAAAHL010000069.1"/>
</dbReference>
<dbReference type="Gene3D" id="3.20.20.70">
    <property type="entry name" value="Aldolase class I"/>
    <property type="match status" value="1"/>
</dbReference>
<evidence type="ECO:0000256" key="3">
    <source>
        <dbReference type="ARBA" id="ARBA00022723"/>
    </source>
</evidence>
<sequence>MKKLVIGVHPNEGTMREPNPHVPWTPEEIADDTAAAREAGAAVVHFHARTATGGVDHTPETYGKIMAAIRDRCDILLAPTLANAPEHTLAQRLANVVENAADPRTRTDFLVAEMGCAVMDLWDPQARRFTSENRLFLNDTATQRSLLAKAAELGMTPWLPTFNVSWTRALTAHLDSGAVAGRAVVHLILGGPEFPAAHPATVEGLRAHLDFLPAGHEYEWFVSAYRGDVLAVAEEAIRRGGHVSIGVGDHHYAHLGLPTNAELVRRVAELSRRIGREVATPAEARRLLCGGHDTAEC</sequence>
<dbReference type="GO" id="GO:0046872">
    <property type="term" value="F:metal ion binding"/>
    <property type="evidence" value="ECO:0007669"/>
    <property type="project" value="UniProtKB-KW"/>
</dbReference>
<dbReference type="PANTHER" id="PTHR37418">
    <property type="entry name" value="3-KETO-5-AMINOHEXANOATE CLEAVAGE ENZYME-RELATED"/>
    <property type="match status" value="1"/>
</dbReference>
<evidence type="ECO:0000256" key="2">
    <source>
        <dbReference type="ARBA" id="ARBA00022679"/>
    </source>
</evidence>
<accession>A0A5M3WLD8</accession>
<organism evidence="5 6">
    <name type="scientific">Acrocarpospora macrocephala</name>
    <dbReference type="NCBI Taxonomy" id="150177"/>
    <lineage>
        <taxon>Bacteria</taxon>
        <taxon>Bacillati</taxon>
        <taxon>Actinomycetota</taxon>
        <taxon>Actinomycetes</taxon>
        <taxon>Streptosporangiales</taxon>
        <taxon>Streptosporangiaceae</taxon>
        <taxon>Acrocarpospora</taxon>
    </lineage>
</organism>
<dbReference type="InterPro" id="IPR013785">
    <property type="entry name" value="Aldolase_TIM"/>
</dbReference>
<proteinExistence type="predicted"/>